<dbReference type="EMBL" id="AP017656">
    <property type="protein sequence ID" value="BAV66582.1"/>
    <property type="molecule type" value="Genomic_DNA"/>
</dbReference>
<reference evidence="4 5" key="1">
    <citation type="submission" date="2016-10" db="EMBL/GenBank/DDBJ databases">
        <title>Complete Genome Sequence of the Nonylphenol-Degrading Bacterium Sphingobium cloacae JCM 10874T.</title>
        <authorList>
            <person name="Ootsuka M."/>
            <person name="Nishizawa T."/>
            <person name="Ohta H."/>
        </authorList>
    </citation>
    <scope>NUCLEOTIDE SEQUENCE [LARGE SCALE GENOMIC DNA]</scope>
    <source>
        <strain evidence="4 5">JCM 10874</strain>
        <plasmid evidence="5">psclo_2 dna</plasmid>
    </source>
</reference>
<feature type="domain" description="ChsH2 C-terminal OB-fold" evidence="2">
    <location>
        <begin position="70"/>
        <end position="135"/>
    </location>
</feature>
<sequence length="152" mass="16684">MNDDDIAPKLRTPAVSPPKPLPHPQDPVEQEFWQRCQGGTLHFQRCGECRTWRHLPRYMCARCGSPSFAWEPSSGRGRLFSWTVTHQALHPAFAADVPYVAAVVELDEGVRMATRLTGADPATLALDMPVALAFETIGDGFRLPVFTPAAGA</sequence>
<dbReference type="Pfam" id="PF01796">
    <property type="entry name" value="OB_ChsH2_C"/>
    <property type="match status" value="1"/>
</dbReference>
<keyword evidence="4" id="KW-0614">Plasmid</keyword>
<accession>A0A1E1F7U3</accession>
<feature type="compositionally biased region" description="Pro residues" evidence="1">
    <location>
        <begin position="15"/>
        <end position="25"/>
    </location>
</feature>
<proteinExistence type="predicted"/>
<dbReference type="Pfam" id="PF12172">
    <property type="entry name" value="zf-ChsH2"/>
    <property type="match status" value="1"/>
</dbReference>
<gene>
    <name evidence="4" type="ORF">SCLO_2002490</name>
</gene>
<dbReference type="PANTHER" id="PTHR34075">
    <property type="entry name" value="BLR3430 PROTEIN"/>
    <property type="match status" value="1"/>
</dbReference>
<feature type="domain" description="ChsH2 rubredoxin-like zinc ribbon" evidence="3">
    <location>
        <begin position="33"/>
        <end position="68"/>
    </location>
</feature>
<evidence type="ECO:0000256" key="1">
    <source>
        <dbReference type="SAM" id="MobiDB-lite"/>
    </source>
</evidence>
<dbReference type="Proteomes" id="UP000218272">
    <property type="component" value="Plasmid pSCLO_2"/>
</dbReference>
<dbReference type="PANTHER" id="PTHR34075:SF5">
    <property type="entry name" value="BLR3430 PROTEIN"/>
    <property type="match status" value="1"/>
</dbReference>
<feature type="region of interest" description="Disordered" evidence="1">
    <location>
        <begin position="1"/>
        <end position="27"/>
    </location>
</feature>
<dbReference type="InterPro" id="IPR022002">
    <property type="entry name" value="ChsH2_Znr"/>
</dbReference>
<evidence type="ECO:0000313" key="5">
    <source>
        <dbReference type="Proteomes" id="UP000218272"/>
    </source>
</evidence>
<dbReference type="AlphaFoldDB" id="A0A1E1F7U3"/>
<protein>
    <recommendedName>
        <fullName evidence="6">DNA-binding protein</fullName>
    </recommendedName>
</protein>
<dbReference type="RefSeq" id="WP_066516418.1">
    <property type="nucleotide sequence ID" value="NZ_AP017656.1"/>
</dbReference>
<evidence type="ECO:0008006" key="6">
    <source>
        <dbReference type="Google" id="ProtNLM"/>
    </source>
</evidence>
<dbReference type="SUPFAM" id="SSF50249">
    <property type="entry name" value="Nucleic acid-binding proteins"/>
    <property type="match status" value="1"/>
</dbReference>
<keyword evidence="5" id="KW-1185">Reference proteome</keyword>
<evidence type="ECO:0000313" key="4">
    <source>
        <dbReference type="EMBL" id="BAV66582.1"/>
    </source>
</evidence>
<dbReference type="InterPro" id="IPR002878">
    <property type="entry name" value="ChsH2_C"/>
</dbReference>
<geneLocation type="plasmid" evidence="5">
    <name>psclo_2 dna</name>
</geneLocation>
<organism evidence="4 5">
    <name type="scientific">Sphingobium cloacae</name>
    <dbReference type="NCBI Taxonomy" id="120107"/>
    <lineage>
        <taxon>Bacteria</taxon>
        <taxon>Pseudomonadati</taxon>
        <taxon>Pseudomonadota</taxon>
        <taxon>Alphaproteobacteria</taxon>
        <taxon>Sphingomonadales</taxon>
        <taxon>Sphingomonadaceae</taxon>
        <taxon>Sphingobium</taxon>
    </lineage>
</organism>
<evidence type="ECO:0000259" key="2">
    <source>
        <dbReference type="Pfam" id="PF01796"/>
    </source>
</evidence>
<dbReference type="InterPro" id="IPR052513">
    <property type="entry name" value="Thioester_dehydratase-like"/>
</dbReference>
<dbReference type="InterPro" id="IPR012340">
    <property type="entry name" value="NA-bd_OB-fold"/>
</dbReference>
<evidence type="ECO:0000259" key="3">
    <source>
        <dbReference type="Pfam" id="PF12172"/>
    </source>
</evidence>
<dbReference type="KEGG" id="sclo:SCLO_2002490"/>
<name>A0A1E1F7U3_9SPHN</name>
<dbReference type="OrthoDB" id="7210118at2"/>